<comment type="caution">
    <text evidence="1">The sequence shown here is derived from an EMBL/GenBank/DDBJ whole genome shotgun (WGS) entry which is preliminary data.</text>
</comment>
<feature type="non-terminal residue" evidence="1">
    <location>
        <position position="750"/>
    </location>
</feature>
<name>A0ACA9JV38_9GLOM</name>
<organism evidence="1 2">
    <name type="scientific">Scutellospora calospora</name>
    <dbReference type="NCBI Taxonomy" id="85575"/>
    <lineage>
        <taxon>Eukaryota</taxon>
        <taxon>Fungi</taxon>
        <taxon>Fungi incertae sedis</taxon>
        <taxon>Mucoromycota</taxon>
        <taxon>Glomeromycotina</taxon>
        <taxon>Glomeromycetes</taxon>
        <taxon>Diversisporales</taxon>
        <taxon>Gigasporaceae</taxon>
        <taxon>Scutellospora</taxon>
    </lineage>
</organism>
<proteinExistence type="predicted"/>
<gene>
    <name evidence="1" type="ORF">SCALOS_LOCUS401</name>
</gene>
<keyword evidence="2" id="KW-1185">Reference proteome</keyword>
<dbReference type="EMBL" id="CAJVPM010000193">
    <property type="protein sequence ID" value="CAG8437876.1"/>
    <property type="molecule type" value="Genomic_DNA"/>
</dbReference>
<protein>
    <submittedName>
        <fullName evidence="1">11088_t:CDS:1</fullName>
    </submittedName>
</protein>
<accession>A0ACA9JV38</accession>
<sequence>MGDKDTASNYVFADSKIYYSTGSNSFNASNARQVRSFAMSHMSNNQQKTACPSDRTTRKRRASHEETKRLLLEQEDTDGDFQITIHDSGPKTISVGTADSDGYRKFEIRGTYQLSNLLQELALAAGHGRKHVVLDEARLNENPVDRLSRMIRNLFWDGLTRRIDAEGLEAICADPKNRTADHSPRIYIPYGEVETFSYYKLVAETRPHLKLEVEMLPKDITPEYVKSINDRPGILSLAMRKHIDDQKNVTFKGVPFIVPGGRFNEMYGWDSYFEILGLAVDTRIDMAKGMVDNFVYEITHYGKILNANRSYYLTRSQPPFFTDMAIKVYERLTDEEESKKEWLKVVVRAAIKEYRTVWMSKPRYDPITGLSRFHPTGLGIPPETEASHFDHVILPYAKRLGLTIKEYAAKYQALEIQEPELDSYFLHDRAVRESGHDTTYRFDKRCANLVTIDLNSLLYKYEVDIGEIISKIFDDNLEIDGIIETSEPWFERALARKEKINKYLWNEEKCLYYDYDISQQKQSIYESVTAFWALWAGCASQEQAEKLVKVSLPKFEVLGGLVSGTEDSRGSITLDRPNRQWDYPFGWAPHQIMAWRGLENYGFMSDARRLAYRWLFTITKSFVDFNGVVPEKYDVVTLSHLLKVEYGNVGVDFKFVPREGFGWMNASYQVGLSYLTSHMRRALGACTSPEVFFKHKIARDVPAVPLENTSITEHKRLKALVLEIDQNLSSVSDSSTLDSTVIKDDTLPVK</sequence>
<evidence type="ECO:0000313" key="2">
    <source>
        <dbReference type="Proteomes" id="UP000789860"/>
    </source>
</evidence>
<reference evidence="1" key="1">
    <citation type="submission" date="2021-06" db="EMBL/GenBank/DDBJ databases">
        <authorList>
            <person name="Kallberg Y."/>
            <person name="Tangrot J."/>
            <person name="Rosling A."/>
        </authorList>
    </citation>
    <scope>NUCLEOTIDE SEQUENCE</scope>
    <source>
        <strain evidence="1">AU212A</strain>
    </source>
</reference>
<evidence type="ECO:0000313" key="1">
    <source>
        <dbReference type="EMBL" id="CAG8437876.1"/>
    </source>
</evidence>
<dbReference type="Proteomes" id="UP000789860">
    <property type="component" value="Unassembled WGS sequence"/>
</dbReference>